<dbReference type="AlphaFoldDB" id="A0A0D2WNJ9"/>
<gene>
    <name evidence="5" type="ORF">CAOG_003630</name>
</gene>
<keyword evidence="6" id="KW-1185">Reference proteome</keyword>
<dbReference type="EMBL" id="KE346364">
    <property type="protein sequence ID" value="KJE92715.1"/>
    <property type="molecule type" value="Genomic_DNA"/>
</dbReference>
<dbReference type="Pfam" id="PF10187">
    <property type="entry name" value="FAM192A_Fyv6_N"/>
    <property type="match status" value="1"/>
</dbReference>
<evidence type="ECO:0000259" key="4">
    <source>
        <dbReference type="Pfam" id="PF10187"/>
    </source>
</evidence>
<dbReference type="PANTHER" id="PTHR13495">
    <property type="entry name" value="NEFA-INTERACTING NUCLEAR PROTEIN NIP30"/>
    <property type="match status" value="1"/>
</dbReference>
<evidence type="ECO:0000256" key="2">
    <source>
        <dbReference type="ARBA" id="ARBA00023242"/>
    </source>
</evidence>
<dbReference type="InParanoid" id="A0A0D2WNJ9"/>
<dbReference type="InterPro" id="IPR019331">
    <property type="entry name" value="FAM192A/Fyv6_N"/>
</dbReference>
<name>A0A0D2WNJ9_CAPO3</name>
<organism evidence="5 6">
    <name type="scientific">Capsaspora owczarzaki (strain ATCC 30864)</name>
    <dbReference type="NCBI Taxonomy" id="595528"/>
    <lineage>
        <taxon>Eukaryota</taxon>
        <taxon>Filasterea</taxon>
        <taxon>Capsaspora</taxon>
    </lineage>
</organism>
<dbReference type="Proteomes" id="UP000008743">
    <property type="component" value="Unassembled WGS sequence"/>
</dbReference>
<sequence>MNFRKGGVEQVFFTVEEERQREERAKEWEQSRDAADKAKDLGPDDGKSLFDRLEANRAAKAAEFEEKMKYKNQIYQGLDDEEFEFVQNSATKQEEIENARWEDEIAQVKQFREAVAQLEAAPAPTTTAEASAEPAKTGDVLLKAWQAQPSITSRLAVGATASKGALGIRKKSEASSPMASFPATSLTAVAPSKRPATELGASGDAAVSVKQPRLEATTAGSAPASTPKATATSASASAAPKQQLLALAAYDSDSDAD</sequence>
<dbReference type="PANTHER" id="PTHR13495:SF0">
    <property type="entry name" value="PSME3-INTERACTING PROTEIN"/>
    <property type="match status" value="1"/>
</dbReference>
<dbReference type="STRING" id="595528.A0A0D2WNJ9"/>
<evidence type="ECO:0000313" key="5">
    <source>
        <dbReference type="EMBL" id="KJE92715.1"/>
    </source>
</evidence>
<comment type="subcellular location">
    <subcellularLocation>
        <location evidence="1">Nucleus</location>
    </subcellularLocation>
</comment>
<feature type="domain" description="FAM192A/Fyv6 N-terminal" evidence="4">
    <location>
        <begin position="16"/>
        <end position="112"/>
    </location>
</feature>
<evidence type="ECO:0000256" key="1">
    <source>
        <dbReference type="ARBA" id="ARBA00004123"/>
    </source>
</evidence>
<dbReference type="GO" id="GO:0005634">
    <property type="term" value="C:nucleus"/>
    <property type="evidence" value="ECO:0007669"/>
    <property type="project" value="UniProtKB-SubCell"/>
</dbReference>
<reference evidence="6" key="1">
    <citation type="submission" date="2011-02" db="EMBL/GenBank/DDBJ databases">
        <title>The Genome Sequence of Capsaspora owczarzaki ATCC 30864.</title>
        <authorList>
            <person name="Russ C."/>
            <person name="Cuomo C."/>
            <person name="Burger G."/>
            <person name="Gray M.W."/>
            <person name="Holland P.W.H."/>
            <person name="King N."/>
            <person name="Lang F.B.F."/>
            <person name="Roger A.J."/>
            <person name="Ruiz-Trillo I."/>
            <person name="Young S.K."/>
            <person name="Zeng Q."/>
            <person name="Gargeya S."/>
            <person name="Alvarado L."/>
            <person name="Berlin A."/>
            <person name="Chapman S.B."/>
            <person name="Chen Z."/>
            <person name="Freedman E."/>
            <person name="Gellesch M."/>
            <person name="Goldberg J."/>
            <person name="Griggs A."/>
            <person name="Gujja S."/>
            <person name="Heilman E."/>
            <person name="Heiman D."/>
            <person name="Howarth C."/>
            <person name="Mehta T."/>
            <person name="Neiman D."/>
            <person name="Pearson M."/>
            <person name="Roberts A."/>
            <person name="Saif S."/>
            <person name="Shea T."/>
            <person name="Shenoy N."/>
            <person name="Sisk P."/>
            <person name="Stolte C."/>
            <person name="Sykes S."/>
            <person name="White J."/>
            <person name="Yandava C."/>
            <person name="Haas B."/>
            <person name="Nusbaum C."/>
            <person name="Birren B."/>
        </authorList>
    </citation>
    <scope>NUCLEOTIDE SEQUENCE</scope>
    <source>
        <strain evidence="6">ATCC 30864</strain>
    </source>
</reference>
<proteinExistence type="predicted"/>
<dbReference type="InterPro" id="IPR039845">
    <property type="entry name" value="FAM192A"/>
</dbReference>
<feature type="region of interest" description="Disordered" evidence="3">
    <location>
        <begin position="166"/>
        <end position="239"/>
    </location>
</feature>
<evidence type="ECO:0000256" key="3">
    <source>
        <dbReference type="SAM" id="MobiDB-lite"/>
    </source>
</evidence>
<protein>
    <recommendedName>
        <fullName evidence="4">FAM192A/Fyv6 N-terminal domain-containing protein</fullName>
    </recommendedName>
</protein>
<dbReference type="eggNOG" id="KOG4036">
    <property type="taxonomic scope" value="Eukaryota"/>
</dbReference>
<evidence type="ECO:0000313" key="6">
    <source>
        <dbReference type="Proteomes" id="UP000008743"/>
    </source>
</evidence>
<feature type="compositionally biased region" description="Low complexity" evidence="3">
    <location>
        <begin position="216"/>
        <end position="239"/>
    </location>
</feature>
<accession>A0A0D2WNJ9</accession>
<feature type="compositionally biased region" description="Polar residues" evidence="3">
    <location>
        <begin position="174"/>
        <end position="187"/>
    </location>
</feature>
<feature type="region of interest" description="Disordered" evidence="3">
    <location>
        <begin position="18"/>
        <end position="48"/>
    </location>
</feature>
<dbReference type="RefSeq" id="XP_004363358.1">
    <property type="nucleotide sequence ID" value="XM_004363301.2"/>
</dbReference>
<keyword evidence="2" id="KW-0539">Nucleus</keyword>
<dbReference type="PhylomeDB" id="A0A0D2WNJ9"/>